<evidence type="ECO:0000256" key="2">
    <source>
        <dbReference type="SAM" id="SignalP"/>
    </source>
</evidence>
<keyword evidence="2" id="KW-0732">Signal</keyword>
<feature type="transmembrane region" description="Helical" evidence="1">
    <location>
        <begin position="305"/>
        <end position="322"/>
    </location>
</feature>
<dbReference type="EMBL" id="CP042383">
    <property type="protein sequence ID" value="QEA42011.1"/>
    <property type="molecule type" value="Genomic_DNA"/>
</dbReference>
<proteinExistence type="predicted"/>
<evidence type="ECO:0000259" key="4">
    <source>
        <dbReference type="Pfam" id="PF11797"/>
    </source>
</evidence>
<evidence type="ECO:0000259" key="3">
    <source>
        <dbReference type="Pfam" id="PF06030"/>
    </source>
</evidence>
<feature type="domain" description="WxL Interacting Protein host binding" evidence="4">
    <location>
        <begin position="164"/>
        <end position="293"/>
    </location>
</feature>
<feature type="signal peptide" evidence="2">
    <location>
        <begin position="1"/>
        <end position="21"/>
    </location>
</feature>
<feature type="domain" description="WxL Interacting Protein peptidoglycan binding" evidence="3">
    <location>
        <begin position="32"/>
        <end position="154"/>
    </location>
</feature>
<evidence type="ECO:0000256" key="1">
    <source>
        <dbReference type="SAM" id="Phobius"/>
    </source>
</evidence>
<keyword evidence="1" id="KW-1133">Transmembrane helix</keyword>
<dbReference type="Pfam" id="PF06030">
    <property type="entry name" value="WxLIP_PGBD"/>
    <property type="match status" value="1"/>
</dbReference>
<dbReference type="KEGG" id="lpse:FGL85_05650"/>
<accession>A0A5B8T023</accession>
<dbReference type="AlphaFoldDB" id="A0A5B8T023"/>
<evidence type="ECO:0000313" key="5">
    <source>
        <dbReference type="EMBL" id="QEA42011.1"/>
    </source>
</evidence>
<keyword evidence="1" id="KW-0472">Membrane</keyword>
<evidence type="ECO:0000313" key="6">
    <source>
        <dbReference type="Proteomes" id="UP000321296"/>
    </source>
</evidence>
<dbReference type="InterPro" id="IPR021759">
    <property type="entry name" value="WxLIP_HBD"/>
</dbReference>
<keyword evidence="1" id="KW-0812">Transmembrane</keyword>
<protein>
    <submittedName>
        <fullName evidence="5">DUF916 domain-containing protein</fullName>
    </submittedName>
</protein>
<organism evidence="5 6">
    <name type="scientific">Leuconostoc pseudomesenteroides</name>
    <dbReference type="NCBI Taxonomy" id="33968"/>
    <lineage>
        <taxon>Bacteria</taxon>
        <taxon>Bacillati</taxon>
        <taxon>Bacillota</taxon>
        <taxon>Bacilli</taxon>
        <taxon>Lactobacillales</taxon>
        <taxon>Lactobacillaceae</taxon>
        <taxon>Leuconostoc</taxon>
    </lineage>
</organism>
<dbReference type="RefSeq" id="WP_147651293.1">
    <property type="nucleotide sequence ID" value="NZ_CP042383.1"/>
</dbReference>
<feature type="chain" id="PRO_5038961132" evidence="2">
    <location>
        <begin position="22"/>
        <end position="338"/>
    </location>
</feature>
<dbReference type="InterPro" id="IPR010317">
    <property type="entry name" value="WxLIP_PGBD"/>
</dbReference>
<dbReference type="Proteomes" id="UP000321296">
    <property type="component" value="Chromosome"/>
</dbReference>
<sequence>MKYLKYLVLTTFFALGFGWQASVSADATAPLFSVKAEQHPNQIDKKVSYFDLKLSPKDSTQLKLKLSNNDKEQAVFAIHANAAVTNDNLIIDYSQNNAGRLLTGPADFHFNRIVNYSGPKIVTVPAKTIATIVVDVNMPQQPFNGIIEGGIYITKQLDDKIKEQGGMQNRFSYVIGCVIRENDQQVQPKIVAKTIKTKTQLYRPNVIWKMSAPNQINISDVTVDGDITDLQNKKQIMSRHETQRQIAPTSNFNLVFKGDNDLKSGRYLAKVVMKDKQGHIWRFSQHFTVGTPVKTQMVKRWTMKWWYWLLIILLIIITYKLYQHFKQKKQILRHEKKS</sequence>
<name>A0A5B8T023_LEUPS</name>
<gene>
    <name evidence="5" type="ORF">FGL85_05650</name>
</gene>
<dbReference type="Pfam" id="PF11797">
    <property type="entry name" value="WxLIP_HBD"/>
    <property type="match status" value="1"/>
</dbReference>
<reference evidence="5 6" key="1">
    <citation type="submission" date="2019-06" db="EMBL/GenBank/DDBJ databases">
        <title>Genome analyses of bacteria isolated from kimchi.</title>
        <authorList>
            <person name="Lee S."/>
            <person name="Ahn S."/>
            <person name="Roh S."/>
        </authorList>
    </citation>
    <scope>NUCLEOTIDE SEQUENCE [LARGE SCALE GENOMIC DNA]</scope>
    <source>
        <strain evidence="5 6">CBA3630</strain>
    </source>
</reference>